<feature type="transmembrane region" description="Helical" evidence="6">
    <location>
        <begin position="234"/>
        <end position="254"/>
    </location>
</feature>
<gene>
    <name evidence="7" type="ORF">MHL29_12970</name>
</gene>
<keyword evidence="4 6" id="KW-1133">Transmembrane helix</keyword>
<feature type="transmembrane region" description="Helical" evidence="6">
    <location>
        <begin position="82"/>
        <end position="106"/>
    </location>
</feature>
<comment type="subcellular location">
    <subcellularLocation>
        <location evidence="1">Cell membrane</location>
        <topology evidence="1">Multi-pass membrane protein</topology>
    </subcellularLocation>
</comment>
<feature type="transmembrane region" description="Helical" evidence="6">
    <location>
        <begin position="160"/>
        <end position="180"/>
    </location>
</feature>
<dbReference type="EMBL" id="JAKRCV010000046">
    <property type="protein sequence ID" value="MCG7322790.1"/>
    <property type="molecule type" value="Genomic_DNA"/>
</dbReference>
<dbReference type="Proteomes" id="UP001521931">
    <property type="component" value="Unassembled WGS sequence"/>
</dbReference>
<feature type="transmembrane region" description="Helical" evidence="6">
    <location>
        <begin position="16"/>
        <end position="36"/>
    </location>
</feature>
<keyword evidence="3 6" id="KW-0812">Transmembrane</keyword>
<sequence length="275" mass="28999">MILAHGGAASTGGPEAFLPAVVLGLTAAAAGSYAVLARRQARRHGSWSGWRTVSFVTGAGLLGMALVPALSPFPAGDFRGHMLQHLLIGMYAPLLLVMGAPATLLLRTLPPRHGRVLGRLLHVAPLRVVTHPVTALVLNLGGLLVLYLTPLYVATTQRPVLHHLVHLHFLVAGYLFAHAIAGPDPAPRRPSVTARLVVLGVAVTGHAVLSQLLYAGALVQVPVSAVELRGAGELMYYGGDIAELLLALAMLTTWRRPRAAGRRHLAAGRQATAQW</sequence>
<feature type="transmembrane region" description="Helical" evidence="6">
    <location>
        <begin position="126"/>
        <end position="148"/>
    </location>
</feature>
<proteinExistence type="predicted"/>
<evidence type="ECO:0000256" key="5">
    <source>
        <dbReference type="ARBA" id="ARBA00023136"/>
    </source>
</evidence>
<keyword evidence="2" id="KW-1003">Cell membrane</keyword>
<evidence type="ECO:0000313" key="8">
    <source>
        <dbReference type="Proteomes" id="UP001521931"/>
    </source>
</evidence>
<protein>
    <submittedName>
        <fullName evidence="7">Cytochrome c oxidase assembly protein</fullName>
    </submittedName>
</protein>
<keyword evidence="5 6" id="KW-0472">Membrane</keyword>
<feature type="transmembrane region" description="Helical" evidence="6">
    <location>
        <begin position="48"/>
        <end position="70"/>
    </location>
</feature>
<evidence type="ECO:0000313" key="7">
    <source>
        <dbReference type="EMBL" id="MCG7322790.1"/>
    </source>
</evidence>
<keyword evidence="8" id="KW-1185">Reference proteome</keyword>
<organism evidence="7 8">
    <name type="scientific">Arsenicicoccus bolidensis</name>
    <dbReference type="NCBI Taxonomy" id="229480"/>
    <lineage>
        <taxon>Bacteria</taxon>
        <taxon>Bacillati</taxon>
        <taxon>Actinomycetota</taxon>
        <taxon>Actinomycetes</taxon>
        <taxon>Micrococcales</taxon>
        <taxon>Intrasporangiaceae</taxon>
        <taxon>Arsenicicoccus</taxon>
    </lineage>
</organism>
<evidence type="ECO:0000256" key="4">
    <source>
        <dbReference type="ARBA" id="ARBA00022989"/>
    </source>
</evidence>
<evidence type="ECO:0000256" key="6">
    <source>
        <dbReference type="SAM" id="Phobius"/>
    </source>
</evidence>
<comment type="caution">
    <text evidence="7">The sequence shown here is derived from an EMBL/GenBank/DDBJ whole genome shotgun (WGS) entry which is preliminary data.</text>
</comment>
<name>A0ABS9Q6A7_9MICO</name>
<dbReference type="Pfam" id="PF09678">
    <property type="entry name" value="Caa3_CtaG"/>
    <property type="match status" value="1"/>
</dbReference>
<evidence type="ECO:0000256" key="3">
    <source>
        <dbReference type="ARBA" id="ARBA00022692"/>
    </source>
</evidence>
<accession>A0ABS9Q6A7</accession>
<dbReference type="RefSeq" id="WP_239265193.1">
    <property type="nucleotide sequence ID" value="NZ_DAMDMH010000051.1"/>
</dbReference>
<evidence type="ECO:0000256" key="2">
    <source>
        <dbReference type="ARBA" id="ARBA00022475"/>
    </source>
</evidence>
<reference evidence="7 8" key="1">
    <citation type="submission" date="2022-02" db="EMBL/GenBank/DDBJ databases">
        <title>Uncovering new skin microbiome diversity through culturing and metagenomics.</title>
        <authorList>
            <person name="Conlan S."/>
            <person name="Deming C."/>
            <person name="Nisc Comparative Sequencing Program N."/>
            <person name="Segre J.A."/>
        </authorList>
    </citation>
    <scope>NUCLEOTIDE SEQUENCE [LARGE SCALE GENOMIC DNA]</scope>
    <source>
        <strain evidence="7 8">ACRQZ</strain>
    </source>
</reference>
<evidence type="ECO:0000256" key="1">
    <source>
        <dbReference type="ARBA" id="ARBA00004651"/>
    </source>
</evidence>
<dbReference type="InterPro" id="IPR019108">
    <property type="entry name" value="Caa3_assmbl_CtaG-rel"/>
</dbReference>
<feature type="transmembrane region" description="Helical" evidence="6">
    <location>
        <begin position="192"/>
        <end position="214"/>
    </location>
</feature>